<protein>
    <submittedName>
        <fullName evidence="1">Uncharacterized protein</fullName>
    </submittedName>
</protein>
<organism evidence="1 2">
    <name type="scientific">Penicillium capsulatum</name>
    <dbReference type="NCBI Taxonomy" id="69766"/>
    <lineage>
        <taxon>Eukaryota</taxon>
        <taxon>Fungi</taxon>
        <taxon>Dikarya</taxon>
        <taxon>Ascomycota</taxon>
        <taxon>Pezizomycotina</taxon>
        <taxon>Eurotiomycetes</taxon>
        <taxon>Eurotiomycetidae</taxon>
        <taxon>Eurotiales</taxon>
        <taxon>Aspergillaceae</taxon>
        <taxon>Penicillium</taxon>
    </lineage>
</organism>
<dbReference type="EMBL" id="JAPQKO010000001">
    <property type="protein sequence ID" value="KAJ5182642.1"/>
    <property type="molecule type" value="Genomic_DNA"/>
</dbReference>
<dbReference type="Proteomes" id="UP001146351">
    <property type="component" value="Unassembled WGS sequence"/>
</dbReference>
<reference evidence="1" key="1">
    <citation type="submission" date="2022-11" db="EMBL/GenBank/DDBJ databases">
        <authorList>
            <person name="Petersen C."/>
        </authorList>
    </citation>
    <scope>NUCLEOTIDE SEQUENCE</scope>
    <source>
        <strain evidence="1">IBT 21917</strain>
    </source>
</reference>
<name>A0A9W9IRE6_9EURO</name>
<gene>
    <name evidence="1" type="ORF">N7492_000258</name>
</gene>
<comment type="caution">
    <text evidence="1">The sequence shown here is derived from an EMBL/GenBank/DDBJ whole genome shotgun (WGS) entry which is preliminary data.</text>
</comment>
<evidence type="ECO:0000313" key="1">
    <source>
        <dbReference type="EMBL" id="KAJ5182642.1"/>
    </source>
</evidence>
<proteinExistence type="predicted"/>
<dbReference type="OrthoDB" id="10261951at2759"/>
<evidence type="ECO:0000313" key="2">
    <source>
        <dbReference type="Proteomes" id="UP001146351"/>
    </source>
</evidence>
<keyword evidence="2" id="KW-1185">Reference proteome</keyword>
<sequence length="315" mass="35365">MDARLLPDFKVLSFPIEGNDVDDEKLSSPFDDPISLQVSSSWSYCGPLLSVSPDLLPPSFHDWVNSTVNGPLNEPFISFLEFVHEFMEVNQVSHYWITVRATQGTHEFDIPRWHTDDLFFSPRPPQRRRLSILTLPAAITLNQQTSSRRQRAYRRCPSTIQNTATTSSSQVTSTHPNPTNWKLSTTLLGPGTLFISHKKSPLARQIEHDVKRAIRDSSPAHICGSVRCVGCATTAESVRTRLADALGRYEIVQPRRGQCAFFKVGQDQGAVHSEPMCHGDRIFVNVVPGHEADLKNLMAKWGMEYPRAWCVGLPT</sequence>
<accession>A0A9W9IRE6</accession>
<dbReference type="AlphaFoldDB" id="A0A9W9IRE6"/>
<reference evidence="1" key="2">
    <citation type="journal article" date="2023" name="IMA Fungus">
        <title>Comparative genomic study of the Penicillium genus elucidates a diverse pangenome and 15 lateral gene transfer events.</title>
        <authorList>
            <person name="Petersen C."/>
            <person name="Sorensen T."/>
            <person name="Nielsen M.R."/>
            <person name="Sondergaard T.E."/>
            <person name="Sorensen J.L."/>
            <person name="Fitzpatrick D.A."/>
            <person name="Frisvad J.C."/>
            <person name="Nielsen K.L."/>
        </authorList>
    </citation>
    <scope>NUCLEOTIDE SEQUENCE</scope>
    <source>
        <strain evidence="1">IBT 21917</strain>
    </source>
</reference>